<proteinExistence type="inferred from homology"/>
<evidence type="ECO:0000313" key="5">
    <source>
        <dbReference type="EMBL" id="KAF3332675.1"/>
    </source>
</evidence>
<keyword evidence="6" id="KW-1185">Reference proteome</keyword>
<gene>
    <name evidence="5" type="ORF">FCM35_KLT02252</name>
</gene>
<feature type="compositionally biased region" description="Acidic residues" evidence="4">
    <location>
        <begin position="112"/>
        <end position="121"/>
    </location>
</feature>
<name>A0A833QSN8_9POAL</name>
<reference evidence="5" key="1">
    <citation type="submission" date="2020-01" db="EMBL/GenBank/DDBJ databases">
        <title>Genome sequence of Kobresia littledalei, the first chromosome-level genome in the family Cyperaceae.</title>
        <authorList>
            <person name="Qu G."/>
        </authorList>
    </citation>
    <scope>NUCLEOTIDE SEQUENCE</scope>
    <source>
        <strain evidence="5">C.B.Clarke</strain>
        <tissue evidence="5">Leaf</tissue>
    </source>
</reference>
<dbReference type="PANTHER" id="PTHR35735:SF8">
    <property type="entry name" value="PROTEIN NIM1-INTERACTING 2"/>
    <property type="match status" value="1"/>
</dbReference>
<organism evidence="5 6">
    <name type="scientific">Carex littledalei</name>
    <dbReference type="NCBI Taxonomy" id="544730"/>
    <lineage>
        <taxon>Eukaryota</taxon>
        <taxon>Viridiplantae</taxon>
        <taxon>Streptophyta</taxon>
        <taxon>Embryophyta</taxon>
        <taxon>Tracheophyta</taxon>
        <taxon>Spermatophyta</taxon>
        <taxon>Magnoliopsida</taxon>
        <taxon>Liliopsida</taxon>
        <taxon>Poales</taxon>
        <taxon>Cyperaceae</taxon>
        <taxon>Cyperoideae</taxon>
        <taxon>Cariceae</taxon>
        <taxon>Carex</taxon>
        <taxon>Carex subgen. Euthyceras</taxon>
    </lineage>
</organism>
<dbReference type="EMBL" id="SWLB01000011">
    <property type="protein sequence ID" value="KAF3332675.1"/>
    <property type="molecule type" value="Genomic_DNA"/>
</dbReference>
<dbReference type="AlphaFoldDB" id="A0A833QSN8"/>
<dbReference type="GO" id="GO:0005634">
    <property type="term" value="C:nucleus"/>
    <property type="evidence" value="ECO:0007669"/>
    <property type="project" value="UniProtKB-SubCell"/>
</dbReference>
<dbReference type="InterPro" id="IPR031425">
    <property type="entry name" value="NPR1/NH1-interacting"/>
</dbReference>
<comment type="subcellular location">
    <subcellularLocation>
        <location evidence="1">Nucleus</location>
    </subcellularLocation>
</comment>
<comment type="caution">
    <text evidence="5">The sequence shown here is derived from an EMBL/GenBank/DDBJ whole genome shotgun (WGS) entry which is preliminary data.</text>
</comment>
<accession>A0A833QSN8</accession>
<dbReference type="OrthoDB" id="1098796at2759"/>
<evidence type="ECO:0000256" key="3">
    <source>
        <dbReference type="ARBA" id="ARBA00023242"/>
    </source>
</evidence>
<feature type="compositionally biased region" description="Basic and acidic residues" evidence="4">
    <location>
        <begin position="1"/>
        <end position="12"/>
    </location>
</feature>
<dbReference type="InterPro" id="IPR034577">
    <property type="entry name" value="NIMIN-2"/>
</dbReference>
<protein>
    <submittedName>
        <fullName evidence="5">Protein NIM1-INTERACTING 2</fullName>
    </submittedName>
</protein>
<dbReference type="Proteomes" id="UP000623129">
    <property type="component" value="Unassembled WGS sequence"/>
</dbReference>
<evidence type="ECO:0000256" key="2">
    <source>
        <dbReference type="ARBA" id="ARBA00009937"/>
    </source>
</evidence>
<comment type="similarity">
    <text evidence="2">Belongs to the NPR1-interactor family.</text>
</comment>
<feature type="region of interest" description="Disordered" evidence="4">
    <location>
        <begin position="1"/>
        <end position="33"/>
    </location>
</feature>
<feature type="region of interest" description="Disordered" evidence="4">
    <location>
        <begin position="81"/>
        <end position="121"/>
    </location>
</feature>
<dbReference type="PANTHER" id="PTHR35735">
    <property type="entry name" value="PROTEIN NIM1-INTERACTING 2"/>
    <property type="match status" value="1"/>
</dbReference>
<dbReference type="GO" id="GO:0010112">
    <property type="term" value="P:regulation of systemic acquired resistance"/>
    <property type="evidence" value="ECO:0007669"/>
    <property type="project" value="InterPro"/>
</dbReference>
<evidence type="ECO:0000256" key="1">
    <source>
        <dbReference type="ARBA" id="ARBA00004123"/>
    </source>
</evidence>
<keyword evidence="3" id="KW-0539">Nucleus</keyword>
<feature type="compositionally biased region" description="Basic and acidic residues" evidence="4">
    <location>
        <begin position="81"/>
        <end position="103"/>
    </location>
</feature>
<sequence>MEEERTRRKNGDEAEEPTAKGTKRPRGERTVNDEEVDEFFAIMKRLQEVKRMKSSLTSRDETRRCRVTWQPVFTLDDFKEVTDGRDRKDRRTNEQDDCHESEVVSRSFDLNAEPEVESTNC</sequence>
<dbReference type="Pfam" id="PF15699">
    <property type="entry name" value="NPR1_interact"/>
    <property type="match status" value="1"/>
</dbReference>
<evidence type="ECO:0000256" key="4">
    <source>
        <dbReference type="SAM" id="MobiDB-lite"/>
    </source>
</evidence>
<evidence type="ECO:0000313" key="6">
    <source>
        <dbReference type="Proteomes" id="UP000623129"/>
    </source>
</evidence>